<feature type="transmembrane region" description="Helical" evidence="1">
    <location>
        <begin position="492"/>
        <end position="516"/>
    </location>
</feature>
<keyword evidence="1" id="KW-0812">Transmembrane</keyword>
<keyword evidence="1" id="KW-1133">Transmembrane helix</keyword>
<comment type="caution">
    <text evidence="3">The sequence shown here is derived from an EMBL/GenBank/DDBJ whole genome shotgun (WGS) entry which is preliminary data.</text>
</comment>
<dbReference type="Proteomes" id="UP000824145">
    <property type="component" value="Unassembled WGS sequence"/>
</dbReference>
<keyword evidence="2" id="KW-0732">Signal</keyword>
<reference evidence="3" key="2">
    <citation type="journal article" date="2021" name="PeerJ">
        <title>Extensive microbial diversity within the chicken gut microbiome revealed by metagenomics and culture.</title>
        <authorList>
            <person name="Gilroy R."/>
            <person name="Ravi A."/>
            <person name="Getino M."/>
            <person name="Pursley I."/>
            <person name="Horton D.L."/>
            <person name="Alikhan N.F."/>
            <person name="Baker D."/>
            <person name="Gharbi K."/>
            <person name="Hall N."/>
            <person name="Watson M."/>
            <person name="Adriaenssens E.M."/>
            <person name="Foster-Nyarko E."/>
            <person name="Jarju S."/>
            <person name="Secka A."/>
            <person name="Antonio M."/>
            <person name="Oren A."/>
            <person name="Chaudhuri R.R."/>
            <person name="La Ragione R."/>
            <person name="Hildebrand F."/>
            <person name="Pallen M.J."/>
        </authorList>
    </citation>
    <scope>NUCLEOTIDE SEQUENCE</scope>
    <source>
        <strain evidence="3">9366</strain>
    </source>
</reference>
<organism evidence="3 4">
    <name type="scientific">Candidatus Caccalectryoclostridium excrementigallinarum</name>
    <dbReference type="NCBI Taxonomy" id="2840710"/>
    <lineage>
        <taxon>Bacteria</taxon>
        <taxon>Bacillati</taxon>
        <taxon>Bacillota</taxon>
        <taxon>Clostridia</taxon>
        <taxon>Christensenellales</taxon>
        <taxon>Christensenellaceae</taxon>
        <taxon>Christensenellaceae incertae sedis</taxon>
        <taxon>Candidatus Caccalectryoclostridium</taxon>
    </lineage>
</organism>
<evidence type="ECO:0000313" key="3">
    <source>
        <dbReference type="EMBL" id="HIU62788.1"/>
    </source>
</evidence>
<reference evidence="3" key="1">
    <citation type="submission" date="2020-10" db="EMBL/GenBank/DDBJ databases">
        <authorList>
            <person name="Gilroy R."/>
        </authorList>
    </citation>
    <scope>NUCLEOTIDE SEQUENCE</scope>
    <source>
        <strain evidence="3">9366</strain>
    </source>
</reference>
<feature type="transmembrane region" description="Helical" evidence="1">
    <location>
        <begin position="451"/>
        <end position="471"/>
    </location>
</feature>
<dbReference type="Gene3D" id="2.160.20.110">
    <property type="match status" value="1"/>
</dbReference>
<feature type="signal peptide" evidence="2">
    <location>
        <begin position="1"/>
        <end position="32"/>
    </location>
</feature>
<sequence>MVSAKKIALLFIAACALACAALLFFFPPAASAEALEVSVGSAEEWNELALKVAGGEDFFGVTVTLTGDISGELLPLGSKTAPFCGVLDGGGHILFTSMSGEDYLAPVGYLAGGKVMRLGVHGDMRGEQAVGGVVGFNDRGTIEKCYHFGSVSADNYAGGIAGENRGSVIDCYNIGSVSTQGEDRFAGGITATNDYDARVQDCYAVSRVESTGRGGILGYAGRGSVLNCFYLDEGCDRGYSQAGNAVLDINALSKESLIKTAPSASFALFEGGGEDWGAYPRLSALSSPLNTYVDWDDHLLTDDLLVLDDGGERTISARRAQQLPALEKRGYSFLGWFSESEGGEKVEQVEGSGDICLYARFTPVVYKITFDLGGGAFKEGFSPVLEYTVLDEVTLPGEEDVLLSGKVFGGWVNEEGEEIISIPLGSVGDIRLTARYSSAAAAAISGFGSRYFWIILDAALALVLLAEAALLTRAAKKRRQAVFAFAPFSSAALFYPLGFYIACAELAAILLMPLLLLRVKRVRARAAAASEMPREQFLAAPFLPPLLMPGEPIAQIDEIDSRLRYRNSYTARLAMSSERAKELYRGFKGYALSYERVRSRISWGGETFFAGKSPLARLNVTGNTLKIYFPLDPSEVGQRYRAQDKRGVKKYALTPVMVKVRSDRALRRARELLDLAAKKLMLQRGAATERVLDNEELLRREASRRELIDKGFIKSDISFKEKDA</sequence>
<evidence type="ECO:0000256" key="2">
    <source>
        <dbReference type="SAM" id="SignalP"/>
    </source>
</evidence>
<protein>
    <submittedName>
        <fullName evidence="3">InlB B-repeat-containing protein</fullName>
    </submittedName>
</protein>
<dbReference type="Pfam" id="PF09479">
    <property type="entry name" value="Flg_new"/>
    <property type="match status" value="2"/>
</dbReference>
<proteinExistence type="predicted"/>
<name>A0A9D1MLL4_9FIRM</name>
<dbReference type="EMBL" id="DVNJ01000017">
    <property type="protein sequence ID" value="HIU62788.1"/>
    <property type="molecule type" value="Genomic_DNA"/>
</dbReference>
<dbReference type="AlphaFoldDB" id="A0A9D1MLL4"/>
<evidence type="ECO:0000313" key="4">
    <source>
        <dbReference type="Proteomes" id="UP000824145"/>
    </source>
</evidence>
<accession>A0A9D1MLL4</accession>
<feature type="chain" id="PRO_5039457894" evidence="2">
    <location>
        <begin position="33"/>
        <end position="724"/>
    </location>
</feature>
<keyword evidence="1" id="KW-0472">Membrane</keyword>
<dbReference type="InterPro" id="IPR013378">
    <property type="entry name" value="InlB-like_B-rpt"/>
</dbReference>
<evidence type="ECO:0000256" key="1">
    <source>
        <dbReference type="SAM" id="Phobius"/>
    </source>
</evidence>
<gene>
    <name evidence="3" type="ORF">IAB07_03350</name>
</gene>